<dbReference type="GO" id="GO:0006355">
    <property type="term" value="P:regulation of DNA-templated transcription"/>
    <property type="evidence" value="ECO:0007669"/>
    <property type="project" value="InterPro"/>
</dbReference>
<evidence type="ECO:0000313" key="2">
    <source>
        <dbReference type="EMBL" id="QMU96991.1"/>
    </source>
</evidence>
<evidence type="ECO:0000313" key="3">
    <source>
        <dbReference type="Proteomes" id="UP000515708"/>
    </source>
</evidence>
<dbReference type="AlphaFoldDB" id="A0A7D7WFM1"/>
<name>A0A7D7WFM1_9MICO</name>
<dbReference type="GO" id="GO:0003677">
    <property type="term" value="F:DNA binding"/>
    <property type="evidence" value="ECO:0007669"/>
    <property type="project" value="InterPro"/>
</dbReference>
<reference evidence="2 3" key="1">
    <citation type="journal article" date="2020" name="Front. Microbiol.">
        <title>Design of Bacterial Strain-Specific qPCR Assays Using NGS Data and Publicly Available Resources and Its Application to Track Biocontrol Strains.</title>
        <authorList>
            <person name="Hernandez I."/>
            <person name="Sant C."/>
            <person name="Martinez R."/>
            <person name="Fernandez C."/>
        </authorList>
    </citation>
    <scope>NUCLEOTIDE SEQUENCE [LARGE SCALE GENOMIC DNA]</scope>
    <source>
        <strain evidence="2 3">B24</strain>
    </source>
</reference>
<dbReference type="InterPro" id="IPR009061">
    <property type="entry name" value="DNA-bd_dom_put_sf"/>
</dbReference>
<proteinExistence type="predicted"/>
<gene>
    <name evidence="2" type="ORF">FVO59_06960</name>
</gene>
<dbReference type="InterPro" id="IPR000551">
    <property type="entry name" value="MerR-type_HTH_dom"/>
</dbReference>
<evidence type="ECO:0000259" key="1">
    <source>
        <dbReference type="Pfam" id="PF13411"/>
    </source>
</evidence>
<dbReference type="SUPFAM" id="SSF46955">
    <property type="entry name" value="Putative DNA-binding domain"/>
    <property type="match status" value="1"/>
</dbReference>
<dbReference type="Proteomes" id="UP000515708">
    <property type="component" value="Chromosome"/>
</dbReference>
<organism evidence="2 3">
    <name type="scientific">Microbacterium esteraromaticum</name>
    <dbReference type="NCBI Taxonomy" id="57043"/>
    <lineage>
        <taxon>Bacteria</taxon>
        <taxon>Bacillati</taxon>
        <taxon>Actinomycetota</taxon>
        <taxon>Actinomycetes</taxon>
        <taxon>Micrococcales</taxon>
        <taxon>Microbacteriaceae</taxon>
        <taxon>Microbacterium</taxon>
    </lineage>
</organism>
<accession>A0A7D7WFM1</accession>
<dbReference type="EMBL" id="CP043732">
    <property type="protein sequence ID" value="QMU96991.1"/>
    <property type="molecule type" value="Genomic_DNA"/>
</dbReference>
<sequence>MSPVPLRLESSQQMRIVESVDVDCSPIRRCTRSDLGGGEGMKLSALAAQSGVSTTTLKHWIKVGVMPAGSLKNRTTAVYEQRHVDRARLILVLRDMYGASTAAILALTGFIDTPGVTTLEVMNACQAFALGVPDDIATDPGYDEFRERTHELMRRRDWRGYPGAAERGLTFALAQASQVGLDYDVETLMQYADALEPLASGNVAALQPDGSADEVARRMLLAVNARARQLVAVSSLAHAAASVRSAIERGAAPADIARPPAP</sequence>
<protein>
    <submittedName>
        <fullName evidence="2">MerR family transcriptional regulator</fullName>
    </submittedName>
</protein>
<dbReference type="Gene3D" id="1.10.1660.10">
    <property type="match status" value="1"/>
</dbReference>
<feature type="domain" description="HTH merR-type" evidence="1">
    <location>
        <begin position="41"/>
        <end position="104"/>
    </location>
</feature>
<dbReference type="Pfam" id="PF13411">
    <property type="entry name" value="MerR_1"/>
    <property type="match status" value="1"/>
</dbReference>